<feature type="compositionally biased region" description="Low complexity" evidence="1">
    <location>
        <begin position="215"/>
        <end position="226"/>
    </location>
</feature>
<feature type="compositionally biased region" description="Basic and acidic residues" evidence="1">
    <location>
        <begin position="270"/>
        <end position="290"/>
    </location>
</feature>
<name>A0AAV7CNR5_ENGPU</name>
<feature type="compositionally biased region" description="Basic and acidic residues" evidence="1">
    <location>
        <begin position="550"/>
        <end position="559"/>
    </location>
</feature>
<dbReference type="PANTHER" id="PTHR13585">
    <property type="entry name" value="CHASCON, ISOFORM D-RELATED"/>
    <property type="match status" value="1"/>
</dbReference>
<feature type="compositionally biased region" description="Basic residues" evidence="1">
    <location>
        <begin position="141"/>
        <end position="151"/>
    </location>
</feature>
<proteinExistence type="predicted"/>
<dbReference type="GO" id="GO:0016607">
    <property type="term" value="C:nuclear speck"/>
    <property type="evidence" value="ECO:0007669"/>
    <property type="project" value="TreeGrafter"/>
</dbReference>
<feature type="compositionally biased region" description="Basic residues" evidence="1">
    <location>
        <begin position="1"/>
        <end position="10"/>
    </location>
</feature>
<feature type="compositionally biased region" description="Basic and acidic residues" evidence="1">
    <location>
        <begin position="510"/>
        <end position="528"/>
    </location>
</feature>
<dbReference type="Proteomes" id="UP000824782">
    <property type="component" value="Unassembled WGS sequence"/>
</dbReference>
<keyword evidence="3" id="KW-1185">Reference proteome</keyword>
<feature type="compositionally biased region" description="Basic and acidic residues" evidence="1">
    <location>
        <begin position="347"/>
        <end position="375"/>
    </location>
</feature>
<sequence length="806" mass="92263">MCYFYRKRHRNENSPSPRPSPKRRREHSPDSDAYNSGDEKNEKHRLLSQVVRPQDTRSVSPAHITEERPTRWKEEERKPDRKDGSRRYEEVETKERVSSTEKQREHVIQAESSKAKETDSSIQHKIDDREVTDKLHEDKTKKKMLKKTAKKKKEEEPVVEKSATESPPEEAKVFSPKKGQKKKNLEKKRKKGESDISDEESVQHSKKKKGPRTPPVIAAPVPASAVPKEEVPEVTSDKTAVIAAQSKDSTFSDWSDEDVPERTESSIPEKIIEEPIKKPTKVKSEKEDQRPSCVEEPPARKPAEQKRSSSISSNQSRTSSRLRSPSIDSVHRGGDDPAVRRKLLHGSSRDRERNRSIESSGERTSRIDQLKRGEPSRSNSSGHKVGMQPHISTRHTDRRDSRSHSSRRSSPESDRQVHSRSGSFDSRERAPERERYEHDRERDREKDRDRDRRDVRPREWDRETDKDWPRNRERLRERDRRRDFERDREKLLPDNTEKERVRLLDASLVDQKRTDTKERDGDKSHETTSRNTSTLERAEKDAENLQDIISGRKAEKAESFDGADEEFSKLNDDQSGDSVAGEEYEPISDGELEEILADDAEKKEDQHEDEKASDPLDVLSVTGLRFDAQQPEETKRSGAALLSLHRPCFACVGIASKGLAGLDLIQQVYSWLKIALGSHMTDLLVTFHTNAGSLRARNCLEAVDNIQLGALNMSALLRRQERASLLSNLGPCCKALCSRRDLAIRKQLVQNEKGTVKQTYSNPPLVDSELLRLSLRLFKRRAGLSQEKTDDCKLSAANKQPEVCVS</sequence>
<dbReference type="AlphaFoldDB" id="A0AAV7CNR5"/>
<feature type="compositionally biased region" description="Low complexity" evidence="1">
    <location>
        <begin position="308"/>
        <end position="324"/>
    </location>
</feature>
<feature type="compositionally biased region" description="Basic and acidic residues" evidence="1">
    <location>
        <begin position="297"/>
        <end position="307"/>
    </location>
</feature>
<feature type="compositionally biased region" description="Acidic residues" evidence="1">
    <location>
        <begin position="580"/>
        <end position="590"/>
    </location>
</feature>
<dbReference type="EMBL" id="WNYA01000002">
    <property type="protein sequence ID" value="KAG8586057.1"/>
    <property type="molecule type" value="Genomic_DNA"/>
</dbReference>
<protein>
    <recommendedName>
        <fullName evidence="4">Zinc finger CCCH domain-containing protein 13</fullName>
    </recommendedName>
</protein>
<feature type="compositionally biased region" description="Basic and acidic residues" evidence="1">
    <location>
        <begin position="394"/>
        <end position="417"/>
    </location>
</feature>
<feature type="compositionally biased region" description="Basic and acidic residues" evidence="1">
    <location>
        <begin position="329"/>
        <end position="339"/>
    </location>
</feature>
<feature type="compositionally biased region" description="Basic and acidic residues" evidence="1">
    <location>
        <begin position="152"/>
        <end position="163"/>
    </location>
</feature>
<comment type="caution">
    <text evidence="2">The sequence shown here is derived from an EMBL/GenBank/DDBJ whole genome shotgun (WGS) entry which is preliminary data.</text>
</comment>
<evidence type="ECO:0000313" key="2">
    <source>
        <dbReference type="EMBL" id="KAG8586057.1"/>
    </source>
</evidence>
<feature type="compositionally biased region" description="Basic residues" evidence="1">
    <location>
        <begin position="178"/>
        <end position="191"/>
    </location>
</feature>
<feature type="region of interest" description="Disordered" evidence="1">
    <location>
        <begin position="1"/>
        <end position="590"/>
    </location>
</feature>
<reference evidence="2" key="1">
    <citation type="thesis" date="2020" institute="ProQuest LLC" country="789 East Eisenhower Parkway, Ann Arbor, MI, USA">
        <title>Comparative Genomics and Chromosome Evolution.</title>
        <authorList>
            <person name="Mudd A.B."/>
        </authorList>
    </citation>
    <scope>NUCLEOTIDE SEQUENCE</scope>
    <source>
        <strain evidence="2">237g6f4</strain>
        <tissue evidence="2">Blood</tissue>
    </source>
</reference>
<dbReference type="PANTHER" id="PTHR13585:SF19">
    <property type="entry name" value="ZINC FINGER CCCH DOMAIN-CONTAINING PROTEIN 13"/>
    <property type="match status" value="1"/>
</dbReference>
<evidence type="ECO:0000256" key="1">
    <source>
        <dbReference type="SAM" id="MobiDB-lite"/>
    </source>
</evidence>
<evidence type="ECO:0008006" key="4">
    <source>
        <dbReference type="Google" id="ProtNLM"/>
    </source>
</evidence>
<feature type="compositionally biased region" description="Basic and acidic residues" evidence="1">
    <location>
        <begin position="64"/>
        <end position="140"/>
    </location>
</feature>
<accession>A0AAV7CNR5</accession>
<gene>
    <name evidence="2" type="ORF">GDO81_005224</name>
</gene>
<organism evidence="2 3">
    <name type="scientific">Engystomops pustulosus</name>
    <name type="common">Tungara frog</name>
    <name type="synonym">Physalaemus pustulosus</name>
    <dbReference type="NCBI Taxonomy" id="76066"/>
    <lineage>
        <taxon>Eukaryota</taxon>
        <taxon>Metazoa</taxon>
        <taxon>Chordata</taxon>
        <taxon>Craniata</taxon>
        <taxon>Vertebrata</taxon>
        <taxon>Euteleostomi</taxon>
        <taxon>Amphibia</taxon>
        <taxon>Batrachia</taxon>
        <taxon>Anura</taxon>
        <taxon>Neobatrachia</taxon>
        <taxon>Hyloidea</taxon>
        <taxon>Leptodactylidae</taxon>
        <taxon>Leiuperinae</taxon>
        <taxon>Engystomops</taxon>
    </lineage>
</organism>
<feature type="compositionally biased region" description="Basic and acidic residues" evidence="1">
    <location>
        <begin position="425"/>
        <end position="503"/>
    </location>
</feature>
<dbReference type="InterPro" id="IPR052824">
    <property type="entry name" value="m6A_RNA_Methylation_Regulator"/>
</dbReference>
<evidence type="ECO:0000313" key="3">
    <source>
        <dbReference type="Proteomes" id="UP000824782"/>
    </source>
</evidence>